<feature type="transmembrane region" description="Helical" evidence="9">
    <location>
        <begin position="225"/>
        <end position="247"/>
    </location>
</feature>
<feature type="transmembrane region" description="Helical" evidence="9">
    <location>
        <begin position="164"/>
        <end position="185"/>
    </location>
</feature>
<proteinExistence type="predicted"/>
<evidence type="ECO:0000256" key="8">
    <source>
        <dbReference type="ARBA" id="ARBA00023012"/>
    </source>
</evidence>
<evidence type="ECO:0000256" key="7">
    <source>
        <dbReference type="ARBA" id="ARBA00022840"/>
    </source>
</evidence>
<comment type="catalytic activity">
    <reaction evidence="1">
        <text>ATP + protein L-histidine = ADP + protein N-phospho-L-histidine.</text>
        <dbReference type="EC" id="2.7.13.3"/>
    </reaction>
</comment>
<dbReference type="GO" id="GO:0005524">
    <property type="term" value="F:ATP binding"/>
    <property type="evidence" value="ECO:0007669"/>
    <property type="project" value="UniProtKB-KW"/>
</dbReference>
<gene>
    <name evidence="12" type="ORF">GA0074692_2519</name>
</gene>
<feature type="domain" description="Histidine kinase/HSP90-like ATPase" evidence="10">
    <location>
        <begin position="492"/>
        <end position="575"/>
    </location>
</feature>
<evidence type="ECO:0000313" key="13">
    <source>
        <dbReference type="Proteomes" id="UP000198959"/>
    </source>
</evidence>
<evidence type="ECO:0000313" key="12">
    <source>
        <dbReference type="EMBL" id="SCL28347.1"/>
    </source>
</evidence>
<feature type="transmembrane region" description="Helical" evidence="9">
    <location>
        <begin position="12"/>
        <end position="31"/>
    </location>
</feature>
<dbReference type="Gene3D" id="3.30.565.10">
    <property type="entry name" value="Histidine kinase-like ATPase, C-terminal domain"/>
    <property type="match status" value="1"/>
</dbReference>
<dbReference type="STRING" id="145854.GA0074692_2519"/>
<dbReference type="GO" id="GO:0016020">
    <property type="term" value="C:membrane"/>
    <property type="evidence" value="ECO:0007669"/>
    <property type="project" value="InterPro"/>
</dbReference>
<dbReference type="RefSeq" id="WP_141725249.1">
    <property type="nucleotide sequence ID" value="NZ_FMHW01000002.1"/>
</dbReference>
<keyword evidence="13" id="KW-1185">Reference proteome</keyword>
<dbReference type="CDD" id="cd16917">
    <property type="entry name" value="HATPase_UhpB-NarQ-NarX-like"/>
    <property type="match status" value="1"/>
</dbReference>
<keyword evidence="6 12" id="KW-0418">Kinase</keyword>
<dbReference type="PANTHER" id="PTHR24421">
    <property type="entry name" value="NITRATE/NITRITE SENSOR PROTEIN NARX-RELATED"/>
    <property type="match status" value="1"/>
</dbReference>
<dbReference type="OrthoDB" id="4198152at2"/>
<evidence type="ECO:0000256" key="3">
    <source>
        <dbReference type="ARBA" id="ARBA00022553"/>
    </source>
</evidence>
<evidence type="ECO:0000259" key="11">
    <source>
        <dbReference type="Pfam" id="PF07730"/>
    </source>
</evidence>
<dbReference type="Pfam" id="PF07730">
    <property type="entry name" value="HisKA_3"/>
    <property type="match status" value="1"/>
</dbReference>
<protein>
    <recommendedName>
        <fullName evidence="2">histidine kinase</fullName>
        <ecNumber evidence="2">2.7.13.3</ecNumber>
    </recommendedName>
</protein>
<dbReference type="Proteomes" id="UP000198959">
    <property type="component" value="Unassembled WGS sequence"/>
</dbReference>
<keyword evidence="3" id="KW-0597">Phosphoprotein</keyword>
<evidence type="ECO:0000256" key="2">
    <source>
        <dbReference type="ARBA" id="ARBA00012438"/>
    </source>
</evidence>
<keyword evidence="4" id="KW-0808">Transferase</keyword>
<dbReference type="GO" id="GO:0046983">
    <property type="term" value="F:protein dimerization activity"/>
    <property type="evidence" value="ECO:0007669"/>
    <property type="project" value="InterPro"/>
</dbReference>
<feature type="domain" description="Signal transduction histidine kinase subgroup 3 dimerisation and phosphoacceptor" evidence="11">
    <location>
        <begin position="389"/>
        <end position="456"/>
    </location>
</feature>
<dbReference type="EMBL" id="FMHW01000002">
    <property type="protein sequence ID" value="SCL28347.1"/>
    <property type="molecule type" value="Genomic_DNA"/>
</dbReference>
<evidence type="ECO:0000259" key="10">
    <source>
        <dbReference type="Pfam" id="PF02518"/>
    </source>
</evidence>
<dbReference type="PANTHER" id="PTHR24421:SF10">
    <property type="entry name" value="NITRATE_NITRITE SENSOR PROTEIN NARQ"/>
    <property type="match status" value="1"/>
</dbReference>
<dbReference type="Gene3D" id="1.20.5.1930">
    <property type="match status" value="1"/>
</dbReference>
<dbReference type="InterPro" id="IPR011712">
    <property type="entry name" value="Sig_transdc_His_kin_sub3_dim/P"/>
</dbReference>
<keyword evidence="7" id="KW-0067">ATP-binding</keyword>
<keyword evidence="5" id="KW-0547">Nucleotide-binding</keyword>
<keyword evidence="9" id="KW-0472">Membrane</keyword>
<dbReference type="SUPFAM" id="SSF55874">
    <property type="entry name" value="ATPase domain of HSP90 chaperone/DNA topoisomerase II/histidine kinase"/>
    <property type="match status" value="1"/>
</dbReference>
<organism evidence="12 13">
    <name type="scientific">Micromonospora pallida</name>
    <dbReference type="NCBI Taxonomy" id="145854"/>
    <lineage>
        <taxon>Bacteria</taxon>
        <taxon>Bacillati</taxon>
        <taxon>Actinomycetota</taxon>
        <taxon>Actinomycetes</taxon>
        <taxon>Micromonosporales</taxon>
        <taxon>Micromonosporaceae</taxon>
        <taxon>Micromonospora</taxon>
    </lineage>
</organism>
<dbReference type="Pfam" id="PF02518">
    <property type="entry name" value="HATPase_c"/>
    <property type="match status" value="1"/>
</dbReference>
<dbReference type="InterPro" id="IPR036890">
    <property type="entry name" value="HATPase_C_sf"/>
</dbReference>
<keyword evidence="9" id="KW-0812">Transmembrane</keyword>
<dbReference type="InterPro" id="IPR003594">
    <property type="entry name" value="HATPase_dom"/>
</dbReference>
<keyword evidence="9" id="KW-1133">Transmembrane helix</keyword>
<keyword evidence="8" id="KW-0902">Two-component regulatory system</keyword>
<accession>A0A1C6SFY1</accession>
<feature type="transmembrane region" description="Helical" evidence="9">
    <location>
        <begin position="92"/>
        <end position="113"/>
    </location>
</feature>
<feature type="transmembrane region" description="Helical" evidence="9">
    <location>
        <begin position="43"/>
        <end position="61"/>
    </location>
</feature>
<name>A0A1C6SFY1_9ACTN</name>
<evidence type="ECO:0000256" key="1">
    <source>
        <dbReference type="ARBA" id="ARBA00000085"/>
    </source>
</evidence>
<evidence type="ECO:0000256" key="5">
    <source>
        <dbReference type="ARBA" id="ARBA00022741"/>
    </source>
</evidence>
<sequence length="583" mass="62375">MQTTASRHRWIVAGLGGAGAYGIAAWTMAVSWSVRSPHWWEEVSPRTVGVVIIAAGLVLWVRLPRPHIGTLITLGGAVYYLQYLRAVDGWRFAVGFCLAYAWMAIAGHVLLSWPDGRLPGLVDRVYVVAAYVISIGTQTVRFVVDAPQPPWAPHLPQHTTAWGAIGSASGVVMGVAAVSLVLFRWSRASAARRLPSGRVWLGVGAVSSLKIAEAAATVLPGPDRLKIGLALAFPATVLALVPALSLIRWLRLRIGRLRVVGMMQELDADPGTPVGPATMESALRRTLGDPTLSVAYVRDDDTTIDTAGRYVDRPAPGPDRAVTEVHRRGRLVALIEHDVVLQEQRDVVAAAVVAAGLAIDNARLYAMTQAHLEHTLHSRLRLAQTAFDERQRIQRDLHDGAQQRFFAVLMRLDAARRLLAGPDKTAAVDAVTDAHRELTDALGALRDLIQGIYPAVLTDHGLAAAIEHLVDRIPLPVTVVVDPQRWTKYVEITAYFVVSEALTNVYRHAGATTAQVTIRDEAGALVVEVADDGRGGATVGRGSGLVGLHHRIVGVGGTFAVDSPPGCGTTVRAVFAHTGGGPA</sequence>
<dbReference type="AlphaFoldDB" id="A0A1C6SFY1"/>
<evidence type="ECO:0000256" key="9">
    <source>
        <dbReference type="SAM" id="Phobius"/>
    </source>
</evidence>
<evidence type="ECO:0000256" key="6">
    <source>
        <dbReference type="ARBA" id="ARBA00022777"/>
    </source>
</evidence>
<dbReference type="GO" id="GO:0000155">
    <property type="term" value="F:phosphorelay sensor kinase activity"/>
    <property type="evidence" value="ECO:0007669"/>
    <property type="project" value="InterPro"/>
</dbReference>
<reference evidence="13" key="1">
    <citation type="submission" date="2016-06" db="EMBL/GenBank/DDBJ databases">
        <authorList>
            <person name="Varghese N."/>
            <person name="Submissions Spin"/>
        </authorList>
    </citation>
    <scope>NUCLEOTIDE SEQUENCE [LARGE SCALE GENOMIC DNA]</scope>
    <source>
        <strain evidence="13">DSM 43817</strain>
    </source>
</reference>
<evidence type="ECO:0000256" key="4">
    <source>
        <dbReference type="ARBA" id="ARBA00022679"/>
    </source>
</evidence>
<dbReference type="InterPro" id="IPR050482">
    <property type="entry name" value="Sensor_HK_TwoCompSys"/>
</dbReference>
<dbReference type="EC" id="2.7.13.3" evidence="2"/>